<evidence type="ECO:0000313" key="1">
    <source>
        <dbReference type="EMBL" id="JAH47086.1"/>
    </source>
</evidence>
<dbReference type="EMBL" id="GBXM01061491">
    <property type="protein sequence ID" value="JAH47086.1"/>
    <property type="molecule type" value="Transcribed_RNA"/>
</dbReference>
<accession>A0A0E9T0I1</accession>
<dbReference type="AlphaFoldDB" id="A0A0E9T0I1"/>
<sequence length="27" mass="3093">MGKSQRRAPCSTWRLCRKMGSIHAEDS</sequence>
<protein>
    <submittedName>
        <fullName evidence="1">Uncharacterized protein</fullName>
    </submittedName>
</protein>
<proteinExistence type="predicted"/>
<name>A0A0E9T0I1_ANGAN</name>
<organism evidence="1">
    <name type="scientific">Anguilla anguilla</name>
    <name type="common">European freshwater eel</name>
    <name type="synonym">Muraena anguilla</name>
    <dbReference type="NCBI Taxonomy" id="7936"/>
    <lineage>
        <taxon>Eukaryota</taxon>
        <taxon>Metazoa</taxon>
        <taxon>Chordata</taxon>
        <taxon>Craniata</taxon>
        <taxon>Vertebrata</taxon>
        <taxon>Euteleostomi</taxon>
        <taxon>Actinopterygii</taxon>
        <taxon>Neopterygii</taxon>
        <taxon>Teleostei</taxon>
        <taxon>Anguilliformes</taxon>
        <taxon>Anguillidae</taxon>
        <taxon>Anguilla</taxon>
    </lineage>
</organism>
<reference evidence="1" key="2">
    <citation type="journal article" date="2015" name="Fish Shellfish Immunol.">
        <title>Early steps in the European eel (Anguilla anguilla)-Vibrio vulnificus interaction in the gills: Role of the RtxA13 toxin.</title>
        <authorList>
            <person name="Callol A."/>
            <person name="Pajuelo D."/>
            <person name="Ebbesson L."/>
            <person name="Teles M."/>
            <person name="MacKenzie S."/>
            <person name="Amaro C."/>
        </authorList>
    </citation>
    <scope>NUCLEOTIDE SEQUENCE</scope>
</reference>
<reference evidence="1" key="1">
    <citation type="submission" date="2014-11" db="EMBL/GenBank/DDBJ databases">
        <authorList>
            <person name="Amaro Gonzalez C."/>
        </authorList>
    </citation>
    <scope>NUCLEOTIDE SEQUENCE</scope>
</reference>